<comment type="similarity">
    <text evidence="1">Belongs to the PHF5 family.</text>
</comment>
<dbReference type="PANTHER" id="PTHR13120">
    <property type="entry name" value="PHD FINGER-LIKE DOMAIN-CONTAINING PROTEIN 5A"/>
    <property type="match status" value="1"/>
</dbReference>
<sequence>MSKHHPDLLMCRRQPGIAIGRMCEKCDGKCPVCDSYVRPMTLVRICDECSFGTTAGKCIVCSSPAISDAYYCTECTRLEKDRDGCPRIINVSYHTVSVAIQITKMFHFPLILLWSIVWSFNIIPLTLLLATIDGGKSGGCLLRTKKTRTRKRRRFQKRIEFYRVLYYLFLL</sequence>
<dbReference type="AlphaFoldDB" id="A0A854QHE3"/>
<evidence type="ECO:0000313" key="3">
    <source>
        <dbReference type="EMBL" id="OXG18198.1"/>
    </source>
</evidence>
<keyword evidence="2" id="KW-0812">Transmembrane</keyword>
<gene>
    <name evidence="3" type="ORF">C361_04319</name>
</gene>
<feature type="transmembrane region" description="Helical" evidence="2">
    <location>
        <begin position="110"/>
        <end position="132"/>
    </location>
</feature>
<name>A0A854QHE3_CRYNE</name>
<dbReference type="Pfam" id="PF03660">
    <property type="entry name" value="PHF5"/>
    <property type="match status" value="1"/>
</dbReference>
<protein>
    <submittedName>
        <fullName evidence="3">Pre-mRNA-splicing factor ini1</fullName>
    </submittedName>
</protein>
<accession>A0A854QHE3</accession>
<comment type="caution">
    <text evidence="3">The sequence shown here is derived from an EMBL/GenBank/DDBJ whole genome shotgun (WGS) entry which is preliminary data.</text>
</comment>
<keyword evidence="2" id="KW-0472">Membrane</keyword>
<dbReference type="OrthoDB" id="10248186at2759"/>
<dbReference type="GO" id="GO:0000398">
    <property type="term" value="P:mRNA splicing, via spliceosome"/>
    <property type="evidence" value="ECO:0007669"/>
    <property type="project" value="InterPro"/>
</dbReference>
<dbReference type="Proteomes" id="UP000199727">
    <property type="component" value="Unassembled WGS sequence"/>
</dbReference>
<proteinExistence type="inferred from homology"/>
<keyword evidence="2" id="KW-1133">Transmembrane helix</keyword>
<evidence type="ECO:0000313" key="4">
    <source>
        <dbReference type="Proteomes" id="UP000199727"/>
    </source>
</evidence>
<organism evidence="3 4">
    <name type="scientific">Cryptococcus neoformans Tu259-1</name>
    <dbReference type="NCBI Taxonomy" id="1230072"/>
    <lineage>
        <taxon>Eukaryota</taxon>
        <taxon>Fungi</taxon>
        <taxon>Dikarya</taxon>
        <taxon>Basidiomycota</taxon>
        <taxon>Agaricomycotina</taxon>
        <taxon>Tremellomycetes</taxon>
        <taxon>Tremellales</taxon>
        <taxon>Cryptococcaceae</taxon>
        <taxon>Cryptococcus</taxon>
        <taxon>Cryptococcus neoformans species complex</taxon>
    </lineage>
</organism>
<dbReference type="EMBL" id="AMKT01000056">
    <property type="protein sequence ID" value="OXG18198.1"/>
    <property type="molecule type" value="Genomic_DNA"/>
</dbReference>
<dbReference type="InterPro" id="IPR005345">
    <property type="entry name" value="PHF5"/>
</dbReference>
<evidence type="ECO:0000256" key="1">
    <source>
        <dbReference type="ARBA" id="ARBA00008626"/>
    </source>
</evidence>
<evidence type="ECO:0000256" key="2">
    <source>
        <dbReference type="SAM" id="Phobius"/>
    </source>
</evidence>
<reference evidence="3 4" key="1">
    <citation type="submission" date="2017-06" db="EMBL/GenBank/DDBJ databases">
        <title>Global population genomics of the pathogenic fungus Cryptococcus neoformans var. grubii.</title>
        <authorList>
            <person name="Cuomo C."/>
            <person name="Litvintseva A."/>
            <person name="Chen Y."/>
            <person name="Young S."/>
            <person name="Zeng Q."/>
            <person name="Chapman S."/>
            <person name="Gujja S."/>
            <person name="Saif S."/>
            <person name="Birren B."/>
        </authorList>
    </citation>
    <scope>NUCLEOTIDE SEQUENCE [LARGE SCALE GENOMIC DNA]</scope>
    <source>
        <strain evidence="3 4">Tu259-1</strain>
    </source>
</reference>